<evidence type="ECO:0000259" key="4">
    <source>
        <dbReference type="PROSITE" id="PS01124"/>
    </source>
</evidence>
<dbReference type="Pfam" id="PF12833">
    <property type="entry name" value="HTH_18"/>
    <property type="match status" value="1"/>
</dbReference>
<keyword evidence="3" id="KW-0804">Transcription</keyword>
<dbReference type="SUPFAM" id="SSF46689">
    <property type="entry name" value="Homeodomain-like"/>
    <property type="match status" value="1"/>
</dbReference>
<evidence type="ECO:0000256" key="1">
    <source>
        <dbReference type="ARBA" id="ARBA00023015"/>
    </source>
</evidence>
<dbReference type="InterPro" id="IPR035418">
    <property type="entry name" value="AraC-bd_2"/>
</dbReference>
<dbReference type="PANTHER" id="PTHR46796">
    <property type="entry name" value="HTH-TYPE TRANSCRIPTIONAL ACTIVATOR RHAS-RELATED"/>
    <property type="match status" value="1"/>
</dbReference>
<evidence type="ECO:0000256" key="3">
    <source>
        <dbReference type="ARBA" id="ARBA00023163"/>
    </source>
</evidence>
<keyword evidence="6" id="KW-1185">Reference proteome</keyword>
<name>A0ABU5R2V6_9PSEU</name>
<dbReference type="PROSITE" id="PS01124">
    <property type="entry name" value="HTH_ARAC_FAMILY_2"/>
    <property type="match status" value="1"/>
</dbReference>
<dbReference type="Gene3D" id="1.10.10.60">
    <property type="entry name" value="Homeodomain-like"/>
    <property type="match status" value="1"/>
</dbReference>
<keyword evidence="2" id="KW-0238">DNA-binding</keyword>
<keyword evidence="1" id="KW-0805">Transcription regulation</keyword>
<sequence>MFVRTSTIETVPQDEVTVSAYRDAALGPITIGEVAFREELRLETDDVGTGFYVHLPITGRFESRHRGVDMIVHSRSSAVYLPGGGAFTGRWPAGYRALCVRIDLPAVETALARLVGDRTSGRVTFDPVMNTRDGHGRSWADLLFSVNRQLSRPGGLLSQPLVAAPLAESLLNGFVLAASHSHAAALAGPVVAARPASVRAALDVIESDPQAPLTLAVLAERCGVGPRTLQKGFQQHLGMSPMEYVRDVRLRRAHEELRAADPSAASVADVARRWGFTHLGRFASAHEAKYGQKPLSTLRG</sequence>
<evidence type="ECO:0000256" key="2">
    <source>
        <dbReference type="ARBA" id="ARBA00023125"/>
    </source>
</evidence>
<dbReference type="RefSeq" id="WP_323326775.1">
    <property type="nucleotide sequence ID" value="NZ_JAYFSI010000002.1"/>
</dbReference>
<dbReference type="InterPro" id="IPR018060">
    <property type="entry name" value="HTH_AraC"/>
</dbReference>
<dbReference type="InterPro" id="IPR050204">
    <property type="entry name" value="AraC_XylS_family_regulators"/>
</dbReference>
<gene>
    <name evidence="5" type="ORF">VA596_13420</name>
</gene>
<reference evidence="5 6" key="1">
    <citation type="submission" date="2023-12" db="EMBL/GenBank/DDBJ databases">
        <title>Amycolatopsis sp. V23-08.</title>
        <authorList>
            <person name="Somphong A."/>
        </authorList>
    </citation>
    <scope>NUCLEOTIDE SEQUENCE [LARGE SCALE GENOMIC DNA]</scope>
    <source>
        <strain evidence="5 6">V23-08</strain>
    </source>
</reference>
<dbReference type="SMART" id="SM00342">
    <property type="entry name" value="HTH_ARAC"/>
    <property type="match status" value="1"/>
</dbReference>
<evidence type="ECO:0000313" key="6">
    <source>
        <dbReference type="Proteomes" id="UP001304298"/>
    </source>
</evidence>
<comment type="caution">
    <text evidence="5">The sequence shown here is derived from an EMBL/GenBank/DDBJ whole genome shotgun (WGS) entry which is preliminary data.</text>
</comment>
<feature type="domain" description="HTH araC/xylS-type" evidence="4">
    <location>
        <begin position="199"/>
        <end position="300"/>
    </location>
</feature>
<evidence type="ECO:0000313" key="5">
    <source>
        <dbReference type="EMBL" id="MEA5360541.1"/>
    </source>
</evidence>
<accession>A0ABU5R2V6</accession>
<proteinExistence type="predicted"/>
<dbReference type="InterPro" id="IPR009057">
    <property type="entry name" value="Homeodomain-like_sf"/>
</dbReference>
<protein>
    <submittedName>
        <fullName evidence="5">AraC family transcriptional regulator</fullName>
    </submittedName>
</protein>
<dbReference type="Pfam" id="PF14525">
    <property type="entry name" value="AraC_binding_2"/>
    <property type="match status" value="1"/>
</dbReference>
<dbReference type="Proteomes" id="UP001304298">
    <property type="component" value="Unassembled WGS sequence"/>
</dbReference>
<dbReference type="EMBL" id="JAYFSI010000002">
    <property type="protein sequence ID" value="MEA5360541.1"/>
    <property type="molecule type" value="Genomic_DNA"/>
</dbReference>
<dbReference type="PANTHER" id="PTHR46796:SF12">
    <property type="entry name" value="HTH-TYPE DNA-BINDING TRANSCRIPTIONAL ACTIVATOR EUTR"/>
    <property type="match status" value="1"/>
</dbReference>
<organism evidence="5 6">
    <name type="scientific">Amycolatopsis heterodermiae</name>
    <dbReference type="NCBI Taxonomy" id="3110235"/>
    <lineage>
        <taxon>Bacteria</taxon>
        <taxon>Bacillati</taxon>
        <taxon>Actinomycetota</taxon>
        <taxon>Actinomycetes</taxon>
        <taxon>Pseudonocardiales</taxon>
        <taxon>Pseudonocardiaceae</taxon>
        <taxon>Amycolatopsis</taxon>
    </lineage>
</organism>